<keyword evidence="6" id="KW-0378">Hydrolase</keyword>
<dbReference type="SUPFAM" id="SSF55486">
    <property type="entry name" value="Metalloproteases ('zincins'), catalytic domain"/>
    <property type="match status" value="1"/>
</dbReference>
<dbReference type="InterPro" id="IPR023091">
    <property type="entry name" value="MetalPrtase_cat_dom_sf_prd"/>
</dbReference>
<evidence type="ECO:0000256" key="3">
    <source>
        <dbReference type="ARBA" id="ARBA00022722"/>
    </source>
</evidence>
<dbReference type="Gene3D" id="3.40.390.30">
    <property type="entry name" value="Metalloproteases ('zincins'), catalytic domain"/>
    <property type="match status" value="1"/>
</dbReference>
<dbReference type="GO" id="GO:0004519">
    <property type="term" value="F:endonuclease activity"/>
    <property type="evidence" value="ECO:0007669"/>
    <property type="project" value="UniProtKB-KW"/>
</dbReference>
<reference evidence="8 9" key="1">
    <citation type="journal article" date="2015" name="Nature">
        <title>rRNA introns, odd ribosomes, and small enigmatic genomes across a large radiation of phyla.</title>
        <authorList>
            <person name="Brown C.T."/>
            <person name="Hug L.A."/>
            <person name="Thomas B.C."/>
            <person name="Sharon I."/>
            <person name="Castelle C.J."/>
            <person name="Singh A."/>
            <person name="Wilkins M.J."/>
            <person name="Williams K.H."/>
            <person name="Banfield J.F."/>
        </authorList>
    </citation>
    <scope>NUCLEOTIDE SEQUENCE [LARGE SCALE GENOMIC DNA]</scope>
</reference>
<comment type="cofactor">
    <cofactor evidence="1">
        <name>Zn(2+)</name>
        <dbReference type="ChEBI" id="CHEBI:29105"/>
    </cofactor>
</comment>
<dbReference type="GO" id="GO:0046872">
    <property type="term" value="F:metal ion binding"/>
    <property type="evidence" value="ECO:0007669"/>
    <property type="project" value="UniProtKB-KW"/>
</dbReference>
<keyword evidence="4" id="KW-0479">Metal-binding</keyword>
<evidence type="ECO:0000256" key="4">
    <source>
        <dbReference type="ARBA" id="ARBA00022723"/>
    </source>
</evidence>
<evidence type="ECO:0000313" key="9">
    <source>
        <dbReference type="Proteomes" id="UP000034406"/>
    </source>
</evidence>
<evidence type="ECO:0000256" key="6">
    <source>
        <dbReference type="ARBA" id="ARBA00022801"/>
    </source>
</evidence>
<dbReference type="InterPro" id="IPR002036">
    <property type="entry name" value="YbeY"/>
</dbReference>
<evidence type="ECO:0000256" key="2">
    <source>
        <dbReference type="ARBA" id="ARBA00010875"/>
    </source>
</evidence>
<dbReference type="GO" id="GO:0004222">
    <property type="term" value="F:metalloendopeptidase activity"/>
    <property type="evidence" value="ECO:0007669"/>
    <property type="project" value="InterPro"/>
</dbReference>
<keyword evidence="3" id="KW-0540">Nuclease</keyword>
<sequence>MENKVLIKYPKSWGLDEKIVRKFSLELLKKFGFGKNTELSVVFVGRKKAKELNIKYRQKDYIPQVLGFPMSKETDVDGFRHLGDIVICSAKLKYESKYQNKSIDKVLFEWLEHGLENLMKG</sequence>
<proteinExistence type="inferred from homology"/>
<organism evidence="8 9">
    <name type="scientific">Candidatus Shapirobacteria bacterium GW2011_GWE2_38_30</name>
    <dbReference type="NCBI Taxonomy" id="1618490"/>
    <lineage>
        <taxon>Bacteria</taxon>
        <taxon>Candidatus Shapironibacteriota</taxon>
    </lineage>
</organism>
<comment type="caution">
    <text evidence="8">The sequence shown here is derived from an EMBL/GenBank/DDBJ whole genome shotgun (WGS) entry which is preliminary data.</text>
</comment>
<evidence type="ECO:0000313" key="8">
    <source>
        <dbReference type="EMBL" id="KKQ69407.1"/>
    </source>
</evidence>
<dbReference type="Pfam" id="PF02130">
    <property type="entry name" value="YbeY"/>
    <property type="match status" value="1"/>
</dbReference>
<dbReference type="GO" id="GO:0006364">
    <property type="term" value="P:rRNA processing"/>
    <property type="evidence" value="ECO:0007669"/>
    <property type="project" value="InterPro"/>
</dbReference>
<evidence type="ECO:0000256" key="7">
    <source>
        <dbReference type="ARBA" id="ARBA00022833"/>
    </source>
</evidence>
<gene>
    <name evidence="8" type="ORF">US90_C0017G0026</name>
</gene>
<evidence type="ECO:0000256" key="1">
    <source>
        <dbReference type="ARBA" id="ARBA00001947"/>
    </source>
</evidence>
<dbReference type="AlphaFoldDB" id="A0A0G0JRN9"/>
<dbReference type="EMBL" id="LBUT01000017">
    <property type="protein sequence ID" value="KKQ69407.1"/>
    <property type="molecule type" value="Genomic_DNA"/>
</dbReference>
<keyword evidence="5" id="KW-0255">Endonuclease</keyword>
<evidence type="ECO:0000256" key="5">
    <source>
        <dbReference type="ARBA" id="ARBA00022759"/>
    </source>
</evidence>
<dbReference type="Proteomes" id="UP000034406">
    <property type="component" value="Unassembled WGS sequence"/>
</dbReference>
<dbReference type="STRING" id="1618490.US90_C0017G0026"/>
<dbReference type="NCBIfam" id="TIGR00043">
    <property type="entry name" value="rRNA maturation RNase YbeY"/>
    <property type="match status" value="1"/>
</dbReference>
<comment type="similarity">
    <text evidence="2">Belongs to the endoribonuclease YbeY family.</text>
</comment>
<accession>A0A0G0JRN9</accession>
<name>A0A0G0JRN9_9BACT</name>
<keyword evidence="7" id="KW-0862">Zinc</keyword>
<protein>
    <submittedName>
        <fullName evidence="8">Putative rRNA maturation factor</fullName>
    </submittedName>
</protein>